<dbReference type="EMBL" id="JH712175">
    <property type="protein sequence ID" value="EFO24574.1"/>
    <property type="molecule type" value="Genomic_DNA"/>
</dbReference>
<dbReference type="AlphaFoldDB" id="A0A1S0U3T4"/>
<dbReference type="CTD" id="9941306"/>
<dbReference type="RefSeq" id="XP_003139496.1">
    <property type="nucleotide sequence ID" value="XM_003139448.1"/>
</dbReference>
<name>A0A1S0U3T4_LOALO</name>
<dbReference type="KEGG" id="loa:LOAG_03911"/>
<evidence type="ECO:0000313" key="1">
    <source>
        <dbReference type="EMBL" id="EFO24574.1"/>
    </source>
</evidence>
<proteinExistence type="predicted"/>
<accession>A0A1S0U3T4</accession>
<reference evidence="1" key="1">
    <citation type="submission" date="2012-04" db="EMBL/GenBank/DDBJ databases">
        <title>The Genome Sequence of Loa loa.</title>
        <authorList>
            <consortium name="The Broad Institute Genome Sequencing Platform"/>
            <consortium name="Broad Institute Genome Sequencing Center for Infectious Disease"/>
            <person name="Nutman T.B."/>
            <person name="Fink D.L."/>
            <person name="Russ C."/>
            <person name="Young S."/>
            <person name="Zeng Q."/>
            <person name="Gargeya S."/>
            <person name="Alvarado L."/>
            <person name="Berlin A."/>
            <person name="Chapman S.B."/>
            <person name="Chen Z."/>
            <person name="Freedman E."/>
            <person name="Gellesch M."/>
            <person name="Goldberg J."/>
            <person name="Griggs A."/>
            <person name="Gujja S."/>
            <person name="Heilman E.R."/>
            <person name="Heiman D."/>
            <person name="Howarth C."/>
            <person name="Mehta T."/>
            <person name="Neiman D."/>
            <person name="Pearson M."/>
            <person name="Roberts A."/>
            <person name="Saif S."/>
            <person name="Shea T."/>
            <person name="Shenoy N."/>
            <person name="Sisk P."/>
            <person name="Stolte C."/>
            <person name="Sykes S."/>
            <person name="White J."/>
            <person name="Yandava C."/>
            <person name="Haas B."/>
            <person name="Henn M.R."/>
            <person name="Nusbaum C."/>
            <person name="Birren B."/>
        </authorList>
    </citation>
    <scope>NUCLEOTIDE SEQUENCE [LARGE SCALE GENOMIC DNA]</scope>
</reference>
<gene>
    <name evidence="1" type="ORF">LOAG_03911</name>
</gene>
<sequence length="113" mass="12889">MNRFCLSSPKQSRQFIISDITNVMHDVYSAAVKIGALTIVSSLICMRRINTSLGNQYRKLEVYPPIFGSKTQGTNRRGTLAYKRRAWKIVRHISLINDSFTGNGQFEVSLKYN</sequence>
<protein>
    <submittedName>
        <fullName evidence="1">Uncharacterized protein</fullName>
    </submittedName>
</protein>
<organism evidence="1">
    <name type="scientific">Loa loa</name>
    <name type="common">Eye worm</name>
    <name type="synonym">Filaria loa</name>
    <dbReference type="NCBI Taxonomy" id="7209"/>
    <lineage>
        <taxon>Eukaryota</taxon>
        <taxon>Metazoa</taxon>
        <taxon>Ecdysozoa</taxon>
        <taxon>Nematoda</taxon>
        <taxon>Chromadorea</taxon>
        <taxon>Rhabditida</taxon>
        <taxon>Spirurina</taxon>
        <taxon>Spiruromorpha</taxon>
        <taxon>Filarioidea</taxon>
        <taxon>Onchocercidae</taxon>
        <taxon>Loa</taxon>
    </lineage>
</organism>
<dbReference type="InParanoid" id="A0A1S0U3T4"/>
<dbReference type="GeneID" id="9941306"/>